<dbReference type="AlphaFoldDB" id="A0A1I4UHP3"/>
<proteinExistence type="predicted"/>
<dbReference type="RefSeq" id="WP_101289181.1">
    <property type="nucleotide sequence ID" value="NZ_FOUQ01000008.1"/>
</dbReference>
<accession>A0A1I4UHP3</accession>
<evidence type="ECO:0000313" key="1">
    <source>
        <dbReference type="EMBL" id="PKR89172.1"/>
    </source>
</evidence>
<keyword evidence="2" id="KW-1185">Reference proteome</keyword>
<dbReference type="PANTHER" id="PTHR40266:SF2">
    <property type="entry name" value="TOXIN HIGB-1"/>
    <property type="match status" value="1"/>
</dbReference>
<dbReference type="Pfam" id="PF05015">
    <property type="entry name" value="HigB-like_toxin"/>
    <property type="match status" value="1"/>
</dbReference>
<organism evidence="1 2">
    <name type="scientific">Pleomorphomonas diazotrophica</name>
    <dbReference type="NCBI Taxonomy" id="1166257"/>
    <lineage>
        <taxon>Bacteria</taxon>
        <taxon>Pseudomonadati</taxon>
        <taxon>Pseudomonadota</taxon>
        <taxon>Alphaproteobacteria</taxon>
        <taxon>Hyphomicrobiales</taxon>
        <taxon>Pleomorphomonadaceae</taxon>
        <taxon>Pleomorphomonas</taxon>
    </lineage>
</organism>
<evidence type="ECO:0000313" key="2">
    <source>
        <dbReference type="Proteomes" id="UP000233491"/>
    </source>
</evidence>
<sequence length="92" mass="10803">MIRTFRNKALAELFETGQSAKIDVKMRKRILLRLDRLDAAQRPEDMNLPGFDFHALNGFNPTRYTVHVNGPWCITFEFDGQDATRVDFEQYH</sequence>
<dbReference type="EMBL" id="PJNW01000007">
    <property type="protein sequence ID" value="PKR89172.1"/>
    <property type="molecule type" value="Genomic_DNA"/>
</dbReference>
<dbReference type="InterPro" id="IPR035093">
    <property type="entry name" value="RelE/ParE_toxin_dom_sf"/>
</dbReference>
<dbReference type="SUPFAM" id="SSF143011">
    <property type="entry name" value="RelE-like"/>
    <property type="match status" value="1"/>
</dbReference>
<dbReference type="Gene3D" id="3.30.2310.20">
    <property type="entry name" value="RelE-like"/>
    <property type="match status" value="1"/>
</dbReference>
<comment type="caution">
    <text evidence="1">The sequence shown here is derived from an EMBL/GenBank/DDBJ whole genome shotgun (WGS) entry which is preliminary data.</text>
</comment>
<gene>
    <name evidence="1" type="ORF">CXZ10_10840</name>
</gene>
<dbReference type="InterPro" id="IPR007711">
    <property type="entry name" value="HigB-1"/>
</dbReference>
<protein>
    <submittedName>
        <fullName evidence="1">Plasmid maintenance system killer</fullName>
    </submittedName>
</protein>
<dbReference type="OrthoDB" id="9801102at2"/>
<reference evidence="1 2" key="1">
    <citation type="submission" date="2017-12" db="EMBL/GenBank/DDBJ databases">
        <title>Anaerobic carbon monoxide metabolism by Pleomorphomonas carboxyditropha sp. nov., a new mesophilic hydrogenogenic carboxidotroph.</title>
        <authorList>
            <person name="Esquivel-Elizondo S."/>
            <person name="Krajmalnik-Brown R."/>
        </authorList>
    </citation>
    <scope>NUCLEOTIDE SEQUENCE [LARGE SCALE GENOMIC DNA]</scope>
    <source>
        <strain evidence="1 2">R5-392</strain>
    </source>
</reference>
<dbReference type="Proteomes" id="UP000233491">
    <property type="component" value="Unassembled WGS sequence"/>
</dbReference>
<dbReference type="PANTHER" id="PTHR40266">
    <property type="entry name" value="TOXIN HIGB-1"/>
    <property type="match status" value="1"/>
</dbReference>
<name>A0A1I4UHP3_9HYPH</name>